<accession>A0A4R5VJT5</accession>
<comment type="caution">
    <text evidence="1">The sequence shown here is derived from an EMBL/GenBank/DDBJ whole genome shotgun (WGS) entry which is preliminary data.</text>
</comment>
<name>A0A4R5VJT5_9BACI</name>
<organism evidence="1 2">
    <name type="scientific">Bacillus salipaludis</name>
    <dbReference type="NCBI Taxonomy" id="2547811"/>
    <lineage>
        <taxon>Bacteria</taxon>
        <taxon>Bacillati</taxon>
        <taxon>Bacillota</taxon>
        <taxon>Bacilli</taxon>
        <taxon>Bacillales</taxon>
        <taxon>Bacillaceae</taxon>
        <taxon>Bacillus</taxon>
    </lineage>
</organism>
<reference evidence="1 2" key="1">
    <citation type="submission" date="2019-03" db="EMBL/GenBank/DDBJ databases">
        <title>Bacillus niacini sp. nov. a Nicotinate-Metabolizing Mesophile Isolated from Soil.</title>
        <authorList>
            <person name="Zhang G."/>
        </authorList>
    </citation>
    <scope>NUCLEOTIDE SEQUENCE [LARGE SCALE GENOMIC DNA]</scope>
    <source>
        <strain evidence="1 2">WN066</strain>
    </source>
</reference>
<dbReference type="AlphaFoldDB" id="A0A4R5VJT5"/>
<evidence type="ECO:0000313" key="2">
    <source>
        <dbReference type="Proteomes" id="UP000295132"/>
    </source>
</evidence>
<sequence length="90" mass="9946">MIEEKGLGNKKINRVGISLSNKYDSKLRKLATACGMGHTTLAGLIIEKCLNNAQMVAELQKEYCIQSAYKVVVINNKGELNYVLSGREDL</sequence>
<proteinExistence type="predicted"/>
<gene>
    <name evidence="1" type="ORF">E2K98_24810</name>
</gene>
<evidence type="ECO:0000313" key="1">
    <source>
        <dbReference type="EMBL" id="TDK58141.1"/>
    </source>
</evidence>
<dbReference type="Proteomes" id="UP000295132">
    <property type="component" value="Unassembled WGS sequence"/>
</dbReference>
<dbReference type="RefSeq" id="WP_133338974.1">
    <property type="nucleotide sequence ID" value="NZ_SMYO01000017.1"/>
</dbReference>
<protein>
    <submittedName>
        <fullName evidence="1">Uncharacterized protein</fullName>
    </submittedName>
</protein>
<dbReference type="EMBL" id="SMYO01000017">
    <property type="protein sequence ID" value="TDK58141.1"/>
    <property type="molecule type" value="Genomic_DNA"/>
</dbReference>